<sequence>MEPGQRLATVAFYSEKFDLGRGTIQSALNYLEEQGAVQLERRGHLGTQITAIDYKKLWLNGGARSVTGVMPLPYSRRYEGLATGLYQVFRTAGLPFNLAYMRGSSNRIESLKRQQYDFAVISKLAAEENSSEVEPVIEFGPQSYVSGHRVLFASGDETQIRDGMRVGIDNSSADHVVLTKTECAGHNVELVEMPYSQVIRSLLTRRIDAAIWNVDEVIERGYPITYCNLSSKEACHLDDRGTVAVVVVRRNNRAISNLLRTVIDVDKVLELQRLVLDEKLLPNY</sequence>
<dbReference type="InterPro" id="IPR036388">
    <property type="entry name" value="WH-like_DNA-bd_sf"/>
</dbReference>
<accession>A0AAT9LEX0</accession>
<reference evidence="5" key="2">
    <citation type="journal article" date="2023" name="Biology">
        <title>Prokaryotic Life Associated with Coal-Fire Gas Vents Revealed by Metagenomics.</title>
        <authorList>
            <person name="Kadnikov V.V."/>
            <person name="Mardanov A.V."/>
            <person name="Beletsky A.V."/>
            <person name="Karnachuk O.V."/>
            <person name="Ravin N.V."/>
        </authorList>
    </citation>
    <scope>NUCLEOTIDE SEQUENCE</scope>
    <source>
        <strain evidence="5">Bu02</strain>
    </source>
</reference>
<name>A0AAT9LEX0_9FIRM</name>
<dbReference type="EMBL" id="CP062796">
    <property type="protein sequence ID" value="QUL99583.1"/>
    <property type="molecule type" value="Genomic_DNA"/>
</dbReference>
<dbReference type="InterPro" id="IPR032791">
    <property type="entry name" value="YhfZ_C"/>
</dbReference>
<dbReference type="GO" id="GO:0003677">
    <property type="term" value="F:DNA binding"/>
    <property type="evidence" value="ECO:0007669"/>
    <property type="project" value="UniProtKB-KW"/>
</dbReference>
<dbReference type="Pfam" id="PF14503">
    <property type="entry name" value="YhfZ_C"/>
    <property type="match status" value="1"/>
</dbReference>
<dbReference type="Pfam" id="PF14502">
    <property type="entry name" value="HTH_41"/>
    <property type="match status" value="1"/>
</dbReference>
<proteinExistence type="predicted"/>
<dbReference type="SUPFAM" id="SSF53850">
    <property type="entry name" value="Periplasmic binding protein-like II"/>
    <property type="match status" value="1"/>
</dbReference>
<evidence type="ECO:0000256" key="3">
    <source>
        <dbReference type="ARBA" id="ARBA00023163"/>
    </source>
</evidence>
<organism evidence="5">
    <name type="scientific">Candidatus Fermentithermobacillus carboniphilus</name>
    <dbReference type="NCBI Taxonomy" id="3085328"/>
    <lineage>
        <taxon>Bacteria</taxon>
        <taxon>Bacillati</taxon>
        <taxon>Bacillota</taxon>
        <taxon>Candidatus Fermentithermobacillia</taxon>
        <taxon>Candidatus Fermentithermobacillales</taxon>
        <taxon>Candidatus Fermentithermobacillaceae</taxon>
        <taxon>Candidatus Fermentithermobacillus</taxon>
    </lineage>
</organism>
<evidence type="ECO:0000313" key="5">
    <source>
        <dbReference type="EMBL" id="QUL99583.1"/>
    </source>
</evidence>
<protein>
    <recommendedName>
        <fullName evidence="4">HTH gntR-type domain-containing protein</fullName>
    </recommendedName>
</protein>
<feature type="domain" description="HTH gntR-type" evidence="4">
    <location>
        <begin position="1"/>
        <end position="52"/>
    </location>
</feature>
<dbReference type="Gene3D" id="1.10.10.10">
    <property type="entry name" value="Winged helix-like DNA-binding domain superfamily/Winged helix DNA-binding domain"/>
    <property type="match status" value="1"/>
</dbReference>
<dbReference type="AlphaFoldDB" id="A0AAT9LEX0"/>
<gene>
    <name evidence="5" type="ORF">IMF26_04880</name>
</gene>
<dbReference type="SUPFAM" id="SSF46785">
    <property type="entry name" value="Winged helix' DNA-binding domain"/>
    <property type="match status" value="1"/>
</dbReference>
<keyword evidence="3" id="KW-0804">Transcription</keyword>
<dbReference type="PROSITE" id="PS50949">
    <property type="entry name" value="HTH_GNTR"/>
    <property type="match status" value="1"/>
</dbReference>
<dbReference type="InterPro" id="IPR041444">
    <property type="entry name" value="HTH_41"/>
</dbReference>
<dbReference type="GO" id="GO:0003700">
    <property type="term" value="F:DNA-binding transcription factor activity"/>
    <property type="evidence" value="ECO:0007669"/>
    <property type="project" value="InterPro"/>
</dbReference>
<dbReference type="InterPro" id="IPR000524">
    <property type="entry name" value="Tscrpt_reg_HTH_GntR"/>
</dbReference>
<dbReference type="Gene3D" id="3.40.190.10">
    <property type="entry name" value="Periplasmic binding protein-like II"/>
    <property type="match status" value="2"/>
</dbReference>
<dbReference type="KEGG" id="fcz:IMF26_04880"/>
<keyword evidence="1" id="KW-0805">Transcription regulation</keyword>
<dbReference type="InterPro" id="IPR036390">
    <property type="entry name" value="WH_DNA-bd_sf"/>
</dbReference>
<reference evidence="5" key="1">
    <citation type="submission" date="2020-10" db="EMBL/GenBank/DDBJ databases">
        <authorList>
            <person name="Kadnikov V."/>
            <person name="Beletsky A.V."/>
            <person name="Mardanov A.V."/>
            <person name="Karnachuk O.V."/>
            <person name="Ravin N.V."/>
        </authorList>
    </citation>
    <scope>NUCLEOTIDE SEQUENCE</scope>
    <source>
        <strain evidence="5">Bu02</strain>
    </source>
</reference>
<evidence type="ECO:0000259" key="4">
    <source>
        <dbReference type="PROSITE" id="PS50949"/>
    </source>
</evidence>
<dbReference type="NCBIfam" id="NF041241">
    <property type="entry name" value="YhfZ_full"/>
    <property type="match status" value="1"/>
</dbReference>
<keyword evidence="2" id="KW-0238">DNA-binding</keyword>
<evidence type="ECO:0000256" key="2">
    <source>
        <dbReference type="ARBA" id="ARBA00023125"/>
    </source>
</evidence>
<evidence type="ECO:0000256" key="1">
    <source>
        <dbReference type="ARBA" id="ARBA00023015"/>
    </source>
</evidence>